<organism evidence="2 3">
    <name type="scientific">Pseudochryseolinea flava</name>
    <dbReference type="NCBI Taxonomy" id="2059302"/>
    <lineage>
        <taxon>Bacteria</taxon>
        <taxon>Pseudomonadati</taxon>
        <taxon>Bacteroidota</taxon>
        <taxon>Cytophagia</taxon>
        <taxon>Cytophagales</taxon>
        <taxon>Fulvivirgaceae</taxon>
        <taxon>Pseudochryseolinea</taxon>
    </lineage>
</organism>
<reference evidence="2 3" key="1">
    <citation type="submission" date="2018-06" db="EMBL/GenBank/DDBJ databases">
        <title>Chryseolinea flavus sp. nov., a member of the phylum Bacteroidetes isolated from soil.</title>
        <authorList>
            <person name="Li Y."/>
            <person name="Wang J."/>
        </authorList>
    </citation>
    <scope>NUCLEOTIDE SEQUENCE [LARGE SCALE GENOMIC DNA]</scope>
    <source>
        <strain evidence="2 3">SDU1-6</strain>
    </source>
</reference>
<dbReference type="RefSeq" id="WP_112748356.1">
    <property type="nucleotide sequence ID" value="NZ_QMFY01000010.1"/>
</dbReference>
<dbReference type="Gene3D" id="2.60.40.10">
    <property type="entry name" value="Immunoglobulins"/>
    <property type="match status" value="1"/>
</dbReference>
<dbReference type="Pfam" id="PF17116">
    <property type="entry name" value="T9SS_plug_1st"/>
    <property type="match status" value="1"/>
</dbReference>
<proteinExistence type="predicted"/>
<gene>
    <name evidence="2" type="ORF">DQQ10_18385</name>
</gene>
<feature type="domain" description="Type 9 secretion system plug protein N-terminal" evidence="1">
    <location>
        <begin position="45"/>
        <end position="164"/>
    </location>
</feature>
<dbReference type="AlphaFoldDB" id="A0A364XYJ0"/>
<evidence type="ECO:0000313" key="2">
    <source>
        <dbReference type="EMBL" id="RAV99569.1"/>
    </source>
</evidence>
<accession>A0A364XYJ0</accession>
<dbReference type="Proteomes" id="UP000251889">
    <property type="component" value="Unassembled WGS sequence"/>
</dbReference>
<comment type="caution">
    <text evidence="2">The sequence shown here is derived from an EMBL/GenBank/DDBJ whole genome shotgun (WGS) entry which is preliminary data.</text>
</comment>
<dbReference type="OrthoDB" id="1522602at2"/>
<evidence type="ECO:0000259" key="1">
    <source>
        <dbReference type="Pfam" id="PF17116"/>
    </source>
</evidence>
<protein>
    <submittedName>
        <fullName evidence="2">DUF5103 domain-containing protein</fullName>
    </submittedName>
</protein>
<dbReference type="InterPro" id="IPR013783">
    <property type="entry name" value="Ig-like_fold"/>
</dbReference>
<evidence type="ECO:0000313" key="3">
    <source>
        <dbReference type="Proteomes" id="UP000251889"/>
    </source>
</evidence>
<dbReference type="InterPro" id="IPR031345">
    <property type="entry name" value="T9SS_Plug_N"/>
</dbReference>
<dbReference type="EMBL" id="QMFY01000010">
    <property type="protein sequence ID" value="RAV99569.1"/>
    <property type="molecule type" value="Genomic_DNA"/>
</dbReference>
<sequence>MKFNYLVVIILLSLNACTPVSQSSSKSASIPKTLTYTDRQYELRIKTVLLHPNKAPLLPAVTEIGNWSLVLEFDDLVEATETYNARIVHCNHDWTPSSLQNLDYLTSFNEYPINNYEFSVDTHIPYVHYWLNLPPVKLPGNYVVVVYRGSDKDDIVLSRRFMVFDQSISVMTEQNLLGAGRISSLNQQLNFKISYKNLDILNPMMDVHVNVRQNQRWDNIAMNIKPTFIREIDKEIDYRYFDEGQMFKGGNEFRFFDLRSLNYPGRNVASIDKKVAPFHAFIETDKSRRGQSYAQYDDLDGLFRLDNYDTRGMSYANYVMVNFSLSTPKLNGEVYVAGAFNNWALNKINRMSYDSVRSKYSADILLKQGWYDYEYYVKAQNMEPHYFEGSHFETENYYEVFVYYRAIKPQADLLVGYLTLAKNPR</sequence>
<keyword evidence="3" id="KW-1185">Reference proteome</keyword>
<name>A0A364XYJ0_9BACT</name>